<dbReference type="RefSeq" id="WP_310926049.1">
    <property type="nucleotide sequence ID" value="NZ_JAMQOP010000005.1"/>
</dbReference>
<dbReference type="InterPro" id="IPR027417">
    <property type="entry name" value="P-loop_NTPase"/>
</dbReference>
<dbReference type="Pfam" id="PF00004">
    <property type="entry name" value="AAA"/>
    <property type="match status" value="1"/>
</dbReference>
<dbReference type="SMART" id="SM00382">
    <property type="entry name" value="AAA"/>
    <property type="match status" value="1"/>
</dbReference>
<dbReference type="InterPro" id="IPR054472">
    <property type="entry name" value="WHD"/>
</dbReference>
<evidence type="ECO:0000259" key="2">
    <source>
        <dbReference type="SMART" id="SM00382"/>
    </source>
</evidence>
<comment type="caution">
    <text evidence="3">The sequence shown here is derived from an EMBL/GenBank/DDBJ whole genome shotgun (WGS) entry which is preliminary data.</text>
</comment>
<dbReference type="InterPro" id="IPR003959">
    <property type="entry name" value="ATPase_AAA_core"/>
</dbReference>
<dbReference type="EMBL" id="JAMQOP010000005">
    <property type="protein sequence ID" value="MDS0301127.1"/>
    <property type="molecule type" value="Genomic_DNA"/>
</dbReference>
<evidence type="ECO:0000313" key="3">
    <source>
        <dbReference type="EMBL" id="MDS0301127.1"/>
    </source>
</evidence>
<dbReference type="InterPro" id="IPR003593">
    <property type="entry name" value="AAA+_ATPase"/>
</dbReference>
<dbReference type="CDD" id="cd19481">
    <property type="entry name" value="RecA-like_protease"/>
    <property type="match status" value="1"/>
</dbReference>
<feature type="region of interest" description="Disordered" evidence="1">
    <location>
        <begin position="276"/>
        <end position="307"/>
    </location>
</feature>
<keyword evidence="3" id="KW-0067">ATP-binding</keyword>
<proteinExistence type="predicted"/>
<reference evidence="3 4" key="1">
    <citation type="submission" date="2022-06" db="EMBL/GenBank/DDBJ databases">
        <title>Halogeometricum sp. a new haloarchaeum isolate from saline soil.</title>
        <authorList>
            <person name="Strakova D."/>
            <person name="Galisteo C."/>
            <person name="Sanchez-Porro C."/>
            <person name="Ventosa A."/>
        </authorList>
    </citation>
    <scope>NUCLEOTIDE SEQUENCE [LARGE SCALE GENOMIC DNA]</scope>
    <source>
        <strain evidence="3 4">S1BR25-6</strain>
    </source>
</reference>
<protein>
    <submittedName>
        <fullName evidence="3">ATP-binding protein</fullName>
    </submittedName>
</protein>
<sequence length="758" mass="82473">MTDRWTDSSLAVEPYVDSTDHIRDALERLDILLRYHLETWWAAGDGVVDELRGLYVSDETVDVLFPADVAGRVRSDEANGAGTGERPPPNPDLLVTVDERADIVAARVRRTLAAGTDLRLAHLADQFDLSAADVDALLLAFAPTHDARYETLYSYLHDDVTAKRPTIGLVCTVLARDGDESAVLRRLFARGGPLRRHNLLRLRESDERPLRSRPVTVDERIAEYLLGADDVDPELDGVAELVVADDVSADGSDLTRTLGLSTCARTALDRLLDAESDHRVRNSNPLPDPDSRTRGESRPPMAYAWGPRGSGRHAVAAAVSRSRARDAALLAIDASQLTDAPLGLSTTLARVGREGLLRGAALSVRNFDSLSHDERERLAGAVDEFPGPVVLSGGTEWQPQTPPSTHVFTALALSVPGTEARRRLWRAALASTGVGDDEADALASKFRLTSGAIRDAVETARQTTDGEEPSVAALYDACRHQAGGSLTDLAQAVPQPYAWEDIVLPPEQMVQLREVAAHVAHRGTVYDDWGFAERYAAGTGLIALFSGPSGTGKTMAASIVAREAGLDLYRVDLSSVVSKYVGETEKNLGRVFDEAGKGDAVLLFDEADALFGKRSEVRDAHDRYANVEVNYLLQRVEAYDGVVVLTTNFKRNIDEAFTRRIHLCVEFPRPTRAAREGIWRSVFPPETPVEELDFEFLSTLELTGGNVKNAALTAAFMAADAGESVRMAHVVKAVKRELQKTGTLVSPEAFGNYWEDPT</sequence>
<name>A0ABU2GJY0_9EURY</name>
<dbReference type="Proteomes" id="UP001257060">
    <property type="component" value="Unassembled WGS sequence"/>
</dbReference>
<dbReference type="Pfam" id="PF22977">
    <property type="entry name" value="WHD"/>
    <property type="match status" value="1"/>
</dbReference>
<dbReference type="Gene3D" id="3.40.50.300">
    <property type="entry name" value="P-loop containing nucleotide triphosphate hydrolases"/>
    <property type="match status" value="1"/>
</dbReference>
<evidence type="ECO:0000256" key="1">
    <source>
        <dbReference type="SAM" id="MobiDB-lite"/>
    </source>
</evidence>
<organism evidence="3 4">
    <name type="scientific">Halogeometricum salsisoli</name>
    <dbReference type="NCBI Taxonomy" id="2950536"/>
    <lineage>
        <taxon>Archaea</taxon>
        <taxon>Methanobacteriati</taxon>
        <taxon>Methanobacteriota</taxon>
        <taxon>Stenosarchaea group</taxon>
        <taxon>Halobacteria</taxon>
        <taxon>Halobacteriales</taxon>
        <taxon>Haloferacaceae</taxon>
        <taxon>Halogeometricum</taxon>
    </lineage>
</organism>
<evidence type="ECO:0000313" key="4">
    <source>
        <dbReference type="Proteomes" id="UP001257060"/>
    </source>
</evidence>
<dbReference type="PANTHER" id="PTHR46411:SF3">
    <property type="entry name" value="AAA+ ATPASE DOMAIN-CONTAINING PROTEIN"/>
    <property type="match status" value="1"/>
</dbReference>
<dbReference type="SUPFAM" id="SSF52540">
    <property type="entry name" value="P-loop containing nucleoside triphosphate hydrolases"/>
    <property type="match status" value="2"/>
</dbReference>
<accession>A0ABU2GJY0</accession>
<feature type="domain" description="AAA+ ATPase" evidence="2">
    <location>
        <begin position="539"/>
        <end position="667"/>
    </location>
</feature>
<keyword evidence="4" id="KW-1185">Reference proteome</keyword>
<dbReference type="PANTHER" id="PTHR46411">
    <property type="entry name" value="FAMILY ATPASE, PUTATIVE-RELATED"/>
    <property type="match status" value="1"/>
</dbReference>
<keyword evidence="3" id="KW-0547">Nucleotide-binding</keyword>
<gene>
    <name evidence="3" type="ORF">NDI76_20530</name>
</gene>
<dbReference type="GO" id="GO:0005524">
    <property type="term" value="F:ATP binding"/>
    <property type="evidence" value="ECO:0007669"/>
    <property type="project" value="UniProtKB-KW"/>
</dbReference>